<reference evidence="2 3" key="1">
    <citation type="submission" date="2019-03" db="EMBL/GenBank/DDBJ databases">
        <title>Genomic Encyclopedia of Type Strains, Phase IV (KMG-IV): sequencing the most valuable type-strain genomes for metagenomic binning, comparative biology and taxonomic classification.</title>
        <authorList>
            <person name="Goeker M."/>
        </authorList>
    </citation>
    <scope>NUCLEOTIDE SEQUENCE [LARGE SCALE GENOMIC DNA]</scope>
    <source>
        <strain evidence="2 3">DSM 16998</strain>
    </source>
</reference>
<protein>
    <recommendedName>
        <fullName evidence="4">TolA protein</fullName>
    </recommendedName>
</protein>
<evidence type="ECO:0008006" key="4">
    <source>
        <dbReference type="Google" id="ProtNLM"/>
    </source>
</evidence>
<keyword evidence="1" id="KW-0732">Signal</keyword>
<evidence type="ECO:0000313" key="2">
    <source>
        <dbReference type="EMBL" id="TDP74182.1"/>
    </source>
</evidence>
<proteinExistence type="predicted"/>
<accession>A0A4R6QTW8</accession>
<dbReference type="RefSeq" id="WP_133698835.1">
    <property type="nucleotide sequence ID" value="NZ_SNXS01000001.1"/>
</dbReference>
<sequence>MKTPTLLLVALISLQAQAAGEREQLRAQRQQIETAFTAAMRDCSAKFQITDCELAAKAQRRTALQPVLQQEQALDLAERQQRAQAQRDRVAAKQQAKAQEARELAARAASAPVAAASRPLQAEPSKAVASAALTSRQDAAAARALAASEAEQARQASLRRIKAAQAHEKEVLAREAARTKRAASLPLPASAVRR</sequence>
<dbReference type="Proteomes" id="UP000295361">
    <property type="component" value="Unassembled WGS sequence"/>
</dbReference>
<evidence type="ECO:0000256" key="1">
    <source>
        <dbReference type="SAM" id="SignalP"/>
    </source>
</evidence>
<evidence type="ECO:0000313" key="3">
    <source>
        <dbReference type="Proteomes" id="UP000295361"/>
    </source>
</evidence>
<dbReference type="AlphaFoldDB" id="A0A4R6QTW8"/>
<dbReference type="InParanoid" id="A0A4R6QTW8"/>
<feature type="signal peptide" evidence="1">
    <location>
        <begin position="1"/>
        <end position="18"/>
    </location>
</feature>
<dbReference type="EMBL" id="SNXS01000001">
    <property type="protein sequence ID" value="TDP74182.1"/>
    <property type="molecule type" value="Genomic_DNA"/>
</dbReference>
<comment type="caution">
    <text evidence="2">The sequence shown here is derived from an EMBL/GenBank/DDBJ whole genome shotgun (WGS) entry which is preliminary data.</text>
</comment>
<gene>
    <name evidence="2" type="ORF">DES47_101236</name>
</gene>
<name>A0A4R6QTW8_9BURK</name>
<keyword evidence="3" id="KW-1185">Reference proteome</keyword>
<feature type="chain" id="PRO_5020606687" description="TolA protein" evidence="1">
    <location>
        <begin position="19"/>
        <end position="194"/>
    </location>
</feature>
<organism evidence="2 3">
    <name type="scientific">Roseateles toxinivorans</name>
    <dbReference type="NCBI Taxonomy" id="270368"/>
    <lineage>
        <taxon>Bacteria</taxon>
        <taxon>Pseudomonadati</taxon>
        <taxon>Pseudomonadota</taxon>
        <taxon>Betaproteobacteria</taxon>
        <taxon>Burkholderiales</taxon>
        <taxon>Sphaerotilaceae</taxon>
        <taxon>Roseateles</taxon>
    </lineage>
</organism>